<reference evidence="5 6" key="1">
    <citation type="journal article" date="2022" name="Allergy">
        <title>Genome assembly and annotation of Periplaneta americana reveal a comprehensive cockroach allergen profile.</title>
        <authorList>
            <person name="Wang L."/>
            <person name="Xiong Q."/>
            <person name="Saelim N."/>
            <person name="Wang L."/>
            <person name="Nong W."/>
            <person name="Wan A.T."/>
            <person name="Shi M."/>
            <person name="Liu X."/>
            <person name="Cao Q."/>
            <person name="Hui J.H.L."/>
            <person name="Sookrung N."/>
            <person name="Leung T.F."/>
            <person name="Tungtrongchitr A."/>
            <person name="Tsui S.K.W."/>
        </authorList>
    </citation>
    <scope>NUCLEOTIDE SEQUENCE [LARGE SCALE GENOMIC DNA]</scope>
    <source>
        <strain evidence="5">PWHHKU_190912</strain>
    </source>
</reference>
<organism evidence="5 6">
    <name type="scientific">Periplaneta americana</name>
    <name type="common">American cockroach</name>
    <name type="synonym">Blatta americana</name>
    <dbReference type="NCBI Taxonomy" id="6978"/>
    <lineage>
        <taxon>Eukaryota</taxon>
        <taxon>Metazoa</taxon>
        <taxon>Ecdysozoa</taxon>
        <taxon>Arthropoda</taxon>
        <taxon>Hexapoda</taxon>
        <taxon>Insecta</taxon>
        <taxon>Pterygota</taxon>
        <taxon>Neoptera</taxon>
        <taxon>Polyneoptera</taxon>
        <taxon>Dictyoptera</taxon>
        <taxon>Blattodea</taxon>
        <taxon>Blattoidea</taxon>
        <taxon>Blattidae</taxon>
        <taxon>Blattinae</taxon>
        <taxon>Periplaneta</taxon>
    </lineage>
</organism>
<evidence type="ECO:0000256" key="3">
    <source>
        <dbReference type="SAM" id="MobiDB-lite"/>
    </source>
</evidence>
<feature type="region of interest" description="Disordered" evidence="3">
    <location>
        <begin position="292"/>
        <end position="336"/>
    </location>
</feature>
<dbReference type="SUPFAM" id="SSF54928">
    <property type="entry name" value="RNA-binding domain, RBD"/>
    <property type="match status" value="1"/>
</dbReference>
<name>A0ABQ8SZD2_PERAM</name>
<dbReference type="SMART" id="SM00360">
    <property type="entry name" value="RRM"/>
    <property type="match status" value="1"/>
</dbReference>
<feature type="region of interest" description="Disordered" evidence="3">
    <location>
        <begin position="94"/>
        <end position="140"/>
    </location>
</feature>
<sequence>MGGVKVGGRRIKSIRFADDLVLLGEEELILKDMLLELNDNCEQHEIKINANKTKIVVMGRKVKKLISHHLSVFIIHLKMVDKIEMSLDDIIKSTKQTTGRAGRRGRGGQRGTGISRRGGRGGPRGSSGALRSPRRGSISRSTPYSRNLIHVIILMSLFLMHIKLCLFQGDINSKWQHDMFDGSGTKKMGRMGGFGIGGSPSGPAKLLVSNLDFGVSDSDIQELFAEFGPLKSAAVHYDRSGRSLGSADVIFERKSDAIKAMKQYNGVPLDGRAMNIQMATSEIPAVLRGGRIGSGGYSQGRTQNRVGGGRGRGMRRGGRGGPRGQPRSVPTAEELDAELDAYVNKVK</sequence>
<evidence type="ECO:0000259" key="4">
    <source>
        <dbReference type="PROSITE" id="PS50102"/>
    </source>
</evidence>
<feature type="domain" description="RRM" evidence="4">
    <location>
        <begin position="204"/>
        <end position="281"/>
    </location>
</feature>
<protein>
    <recommendedName>
        <fullName evidence="4">RRM domain-containing protein</fullName>
    </recommendedName>
</protein>
<dbReference type="EMBL" id="JAJSOF020000019">
    <property type="protein sequence ID" value="KAJ4439098.1"/>
    <property type="molecule type" value="Genomic_DNA"/>
</dbReference>
<dbReference type="InterPro" id="IPR000504">
    <property type="entry name" value="RRM_dom"/>
</dbReference>
<dbReference type="PROSITE" id="PS50102">
    <property type="entry name" value="RRM"/>
    <property type="match status" value="1"/>
</dbReference>
<evidence type="ECO:0000313" key="5">
    <source>
        <dbReference type="EMBL" id="KAJ4439098.1"/>
    </source>
</evidence>
<dbReference type="SMART" id="SM01218">
    <property type="entry name" value="FoP_duplication"/>
    <property type="match status" value="1"/>
</dbReference>
<evidence type="ECO:0000256" key="1">
    <source>
        <dbReference type="ARBA" id="ARBA00022884"/>
    </source>
</evidence>
<dbReference type="Gene3D" id="3.30.70.330">
    <property type="match status" value="1"/>
</dbReference>
<dbReference type="PANTHER" id="PTHR19965:SF82">
    <property type="entry name" value="THO COMPLEX SUBUNIT 4"/>
    <property type="match status" value="1"/>
</dbReference>
<dbReference type="InterPro" id="IPR051229">
    <property type="entry name" value="ALYREF_mRNA_export"/>
</dbReference>
<dbReference type="Pfam" id="PF00076">
    <property type="entry name" value="RRM_1"/>
    <property type="match status" value="1"/>
</dbReference>
<accession>A0ABQ8SZD2</accession>
<comment type="caution">
    <text evidence="5">The sequence shown here is derived from an EMBL/GenBank/DDBJ whole genome shotgun (WGS) entry which is preliminary data.</text>
</comment>
<dbReference type="InterPro" id="IPR025715">
    <property type="entry name" value="FoP_C"/>
</dbReference>
<dbReference type="CDD" id="cd12680">
    <property type="entry name" value="RRM_THOC4"/>
    <property type="match status" value="1"/>
</dbReference>
<dbReference type="InterPro" id="IPR012677">
    <property type="entry name" value="Nucleotide-bd_a/b_plait_sf"/>
</dbReference>
<proteinExistence type="predicted"/>
<dbReference type="InterPro" id="IPR035979">
    <property type="entry name" value="RBD_domain_sf"/>
</dbReference>
<keyword evidence="6" id="KW-1185">Reference proteome</keyword>
<evidence type="ECO:0000256" key="2">
    <source>
        <dbReference type="PROSITE-ProRule" id="PRU00176"/>
    </source>
</evidence>
<dbReference type="Proteomes" id="UP001148838">
    <property type="component" value="Unassembled WGS sequence"/>
</dbReference>
<dbReference type="PANTHER" id="PTHR19965">
    <property type="entry name" value="RNA AND EXPORT FACTOR BINDING PROTEIN"/>
    <property type="match status" value="1"/>
</dbReference>
<gene>
    <name evidence="5" type="ORF">ANN_15055</name>
</gene>
<dbReference type="Pfam" id="PF13865">
    <property type="entry name" value="FoP_duplication"/>
    <property type="match status" value="1"/>
</dbReference>
<evidence type="ECO:0000313" key="6">
    <source>
        <dbReference type="Proteomes" id="UP001148838"/>
    </source>
</evidence>
<keyword evidence="1 2" id="KW-0694">RNA-binding</keyword>